<feature type="transmembrane region" description="Helical" evidence="1">
    <location>
        <begin position="138"/>
        <end position="158"/>
    </location>
</feature>
<reference evidence="2" key="1">
    <citation type="submission" date="2019-10" db="EMBL/GenBank/DDBJ databases">
        <authorList>
            <person name="Zhang R."/>
            <person name="Pan Y."/>
            <person name="Wang J."/>
            <person name="Ma R."/>
            <person name="Yu S."/>
        </authorList>
    </citation>
    <scope>NUCLEOTIDE SEQUENCE</scope>
    <source>
        <strain evidence="2">LA-IB0</strain>
        <tissue evidence="2">Leaf</tissue>
    </source>
</reference>
<sequence length="215" mass="23949">MASFLPFAKSSKLMQKSFEEALGILNPHVLCIISNGFLGWTLESPQKFNVPRSSWVISGLGEVYGKNTRILSLFLDMGSLSILYSTFFMVFDSPDRASSGHIYEPFPFGSSKFTGQLSFFMAFFLHFTMWGFLMETTVVVGITSLGIALSIGILMVLLNMGSVRSLQSEVDSHFSSGRTHALEICSLAVDRLSRAMELLFWIVIDQILFGKQLAR</sequence>
<name>A0AAV6W0V3_9LAMI</name>
<keyword evidence="1" id="KW-0812">Transmembrane</keyword>
<comment type="caution">
    <text evidence="2">The sequence shown here is derived from an EMBL/GenBank/DDBJ whole genome shotgun (WGS) entry which is preliminary data.</text>
</comment>
<organism evidence="2 3">
    <name type="scientific">Buddleja alternifolia</name>
    <dbReference type="NCBI Taxonomy" id="168488"/>
    <lineage>
        <taxon>Eukaryota</taxon>
        <taxon>Viridiplantae</taxon>
        <taxon>Streptophyta</taxon>
        <taxon>Embryophyta</taxon>
        <taxon>Tracheophyta</taxon>
        <taxon>Spermatophyta</taxon>
        <taxon>Magnoliopsida</taxon>
        <taxon>eudicotyledons</taxon>
        <taxon>Gunneridae</taxon>
        <taxon>Pentapetalae</taxon>
        <taxon>asterids</taxon>
        <taxon>lamiids</taxon>
        <taxon>Lamiales</taxon>
        <taxon>Scrophulariaceae</taxon>
        <taxon>Buddlejeae</taxon>
        <taxon>Buddleja</taxon>
    </lineage>
</organism>
<evidence type="ECO:0000313" key="2">
    <source>
        <dbReference type="EMBL" id="KAG8363126.1"/>
    </source>
</evidence>
<feature type="transmembrane region" description="Helical" evidence="1">
    <location>
        <begin position="70"/>
        <end position="92"/>
    </location>
</feature>
<dbReference type="EMBL" id="WHWC01000035">
    <property type="protein sequence ID" value="KAG8363126.1"/>
    <property type="molecule type" value="Genomic_DNA"/>
</dbReference>
<dbReference type="Proteomes" id="UP000826271">
    <property type="component" value="Unassembled WGS sequence"/>
</dbReference>
<dbReference type="Gene3D" id="3.40.50.2000">
    <property type="entry name" value="Glycogen Phosphorylase B"/>
    <property type="match status" value="1"/>
</dbReference>
<evidence type="ECO:0000313" key="3">
    <source>
        <dbReference type="Proteomes" id="UP000826271"/>
    </source>
</evidence>
<proteinExistence type="predicted"/>
<keyword evidence="3" id="KW-1185">Reference proteome</keyword>
<keyword evidence="1" id="KW-0472">Membrane</keyword>
<feature type="transmembrane region" description="Helical" evidence="1">
    <location>
        <begin position="21"/>
        <end position="42"/>
    </location>
</feature>
<protein>
    <submittedName>
        <fullName evidence="2">Uncharacterized protein</fullName>
    </submittedName>
</protein>
<keyword evidence="1" id="KW-1133">Transmembrane helix</keyword>
<evidence type="ECO:0000256" key="1">
    <source>
        <dbReference type="SAM" id="Phobius"/>
    </source>
</evidence>
<dbReference type="AlphaFoldDB" id="A0AAV6W0V3"/>
<gene>
    <name evidence="2" type="ORF">BUALT_BualtUnG0001700</name>
</gene>
<accession>A0AAV6W0V3</accession>